<protein>
    <submittedName>
        <fullName evidence="2">Uncharacterized protein</fullName>
    </submittedName>
</protein>
<proteinExistence type="predicted"/>
<dbReference type="STRING" id="121821.GCA_001870675_01673"/>
<keyword evidence="3" id="KW-1185">Reference proteome</keyword>
<evidence type="ECO:0000256" key="1">
    <source>
        <dbReference type="SAM" id="Phobius"/>
    </source>
</evidence>
<gene>
    <name evidence="2" type="ORF">LY56_01990</name>
</gene>
<name>A0A2W7QVB1_9RHOB</name>
<dbReference type="OrthoDB" id="10016949at2"/>
<evidence type="ECO:0000313" key="3">
    <source>
        <dbReference type="Proteomes" id="UP000249364"/>
    </source>
</evidence>
<keyword evidence="1" id="KW-0812">Transmembrane</keyword>
<dbReference type="PROSITE" id="PS51257">
    <property type="entry name" value="PROKAR_LIPOPROTEIN"/>
    <property type="match status" value="1"/>
</dbReference>
<keyword evidence="1" id="KW-1133">Transmembrane helix</keyword>
<feature type="transmembrane region" description="Helical" evidence="1">
    <location>
        <begin position="38"/>
        <end position="60"/>
    </location>
</feature>
<dbReference type="Proteomes" id="UP000249364">
    <property type="component" value="Unassembled WGS sequence"/>
</dbReference>
<organism evidence="2 3">
    <name type="scientific">Roseinatronobacter thiooxidans</name>
    <dbReference type="NCBI Taxonomy" id="121821"/>
    <lineage>
        <taxon>Bacteria</taxon>
        <taxon>Pseudomonadati</taxon>
        <taxon>Pseudomonadota</taxon>
        <taxon>Alphaproteobacteria</taxon>
        <taxon>Rhodobacterales</taxon>
        <taxon>Paracoccaceae</taxon>
        <taxon>Roseinatronobacter</taxon>
    </lineage>
</organism>
<dbReference type="RefSeq" id="WP_143079866.1">
    <property type="nucleotide sequence ID" value="NZ_MEHT01000005.1"/>
</dbReference>
<dbReference type="EMBL" id="QKZQ01000008">
    <property type="protein sequence ID" value="PZX42295.1"/>
    <property type="molecule type" value="Genomic_DNA"/>
</dbReference>
<evidence type="ECO:0000313" key="2">
    <source>
        <dbReference type="EMBL" id="PZX42295.1"/>
    </source>
</evidence>
<dbReference type="AlphaFoldDB" id="A0A2W7QVB1"/>
<sequence>MFANFKNGVFALGIFFGCMITLFVYLGTSFFDFSTLDVFSTTIFGVFLGASISLLTTIYIRTKEIHEKSADIATVVQIRLTTNWHTLFIMSKTISAPRDKIYATESLKLLPVQFRWIIEFQPISDNIKLDFSKPEELAFLMRILPRDLKERAITIWREAAFIEGRYRELSAAIRGLLRKFGLPQEDILRRGVFEISIEEIDPLIREVQLLDAEATKLLRQIESISIQHFELLDALQNSLQAELGVKANYIHIQKNDADST</sequence>
<reference evidence="2 3" key="1">
    <citation type="submission" date="2018-06" db="EMBL/GenBank/DDBJ databases">
        <title>Genomic Encyclopedia of Archaeal and Bacterial Type Strains, Phase II (KMG-II): from individual species to whole genera.</title>
        <authorList>
            <person name="Goeker M."/>
        </authorList>
    </citation>
    <scope>NUCLEOTIDE SEQUENCE [LARGE SCALE GENOMIC DNA]</scope>
    <source>
        <strain evidence="2 3">DSM 13087</strain>
    </source>
</reference>
<comment type="caution">
    <text evidence="2">The sequence shown here is derived from an EMBL/GenBank/DDBJ whole genome shotgun (WGS) entry which is preliminary data.</text>
</comment>
<keyword evidence="1" id="KW-0472">Membrane</keyword>
<feature type="transmembrane region" description="Helical" evidence="1">
    <location>
        <begin position="7"/>
        <end position="26"/>
    </location>
</feature>
<accession>A0A2W7QVB1</accession>